<feature type="region of interest" description="Disordered" evidence="1">
    <location>
        <begin position="1"/>
        <end position="22"/>
    </location>
</feature>
<gene>
    <name evidence="2" type="ORF">M8231_15365</name>
</gene>
<dbReference type="RefSeq" id="WP_250201884.1">
    <property type="nucleotide sequence ID" value="NZ_CP097649.1"/>
</dbReference>
<reference evidence="2" key="1">
    <citation type="submission" date="2022-05" db="EMBL/GenBank/DDBJ databases">
        <title>Brevundimonas albigilva TT17 genome sequence.</title>
        <authorList>
            <person name="Lee K."/>
            <person name="Son H."/>
        </authorList>
    </citation>
    <scope>NUCLEOTIDE SEQUENCE</scope>
    <source>
        <strain evidence="2">TT17</strain>
    </source>
</reference>
<proteinExistence type="predicted"/>
<dbReference type="Proteomes" id="UP001055429">
    <property type="component" value="Chromosome"/>
</dbReference>
<sequence length="81" mass="8790">MHAMSMNDEKKKTGGQRAYGTPQEEFSAAVTALGKAIELHEDHMSGKAPTTGADGEKSQMKMMALMQRAYAALMEAKKSLK</sequence>
<evidence type="ECO:0000313" key="2">
    <source>
        <dbReference type="EMBL" id="URI15147.1"/>
    </source>
</evidence>
<evidence type="ECO:0000256" key="1">
    <source>
        <dbReference type="SAM" id="MobiDB-lite"/>
    </source>
</evidence>
<dbReference type="EMBL" id="CP097649">
    <property type="protein sequence ID" value="URI15147.1"/>
    <property type="molecule type" value="Genomic_DNA"/>
</dbReference>
<name>A0ABY4SJK5_9CAUL</name>
<organism evidence="2 3">
    <name type="scientific">Brevundimonas albigilva</name>
    <dbReference type="NCBI Taxonomy" id="1312364"/>
    <lineage>
        <taxon>Bacteria</taxon>
        <taxon>Pseudomonadati</taxon>
        <taxon>Pseudomonadota</taxon>
        <taxon>Alphaproteobacteria</taxon>
        <taxon>Caulobacterales</taxon>
        <taxon>Caulobacteraceae</taxon>
        <taxon>Brevundimonas</taxon>
    </lineage>
</organism>
<keyword evidence="3" id="KW-1185">Reference proteome</keyword>
<accession>A0ABY4SJK5</accession>
<evidence type="ECO:0008006" key="4">
    <source>
        <dbReference type="Google" id="ProtNLM"/>
    </source>
</evidence>
<evidence type="ECO:0000313" key="3">
    <source>
        <dbReference type="Proteomes" id="UP001055429"/>
    </source>
</evidence>
<protein>
    <recommendedName>
        <fullName evidence="4">DUF1843 domain-containing protein</fullName>
    </recommendedName>
</protein>